<accession>A0A6C2C7U6</accession>
<keyword evidence="2" id="KW-0732">Signal</keyword>
<feature type="domain" description="WxL" evidence="3">
    <location>
        <begin position="31"/>
        <end position="256"/>
    </location>
</feature>
<dbReference type="InterPro" id="IPR027994">
    <property type="entry name" value="WxL_dom"/>
</dbReference>
<evidence type="ECO:0000313" key="5">
    <source>
        <dbReference type="Proteomes" id="UP000371977"/>
    </source>
</evidence>
<dbReference type="Pfam" id="PF13731">
    <property type="entry name" value="WxL"/>
    <property type="match status" value="1"/>
</dbReference>
<gene>
    <name evidence="4" type="ORF">ESZ50_05865</name>
</gene>
<feature type="signal peptide" evidence="2">
    <location>
        <begin position="1"/>
        <end position="26"/>
    </location>
</feature>
<protein>
    <submittedName>
        <fullName evidence="4">WxL domain-containing protein</fullName>
    </submittedName>
</protein>
<evidence type="ECO:0000259" key="3">
    <source>
        <dbReference type="Pfam" id="PF13731"/>
    </source>
</evidence>
<evidence type="ECO:0000256" key="1">
    <source>
        <dbReference type="SAM" id="MobiDB-lite"/>
    </source>
</evidence>
<keyword evidence="5" id="KW-1185">Reference proteome</keyword>
<dbReference type="Proteomes" id="UP000371977">
    <property type="component" value="Unassembled WGS sequence"/>
</dbReference>
<evidence type="ECO:0000313" key="4">
    <source>
        <dbReference type="EMBL" id="TYC49666.1"/>
    </source>
</evidence>
<reference evidence="4 5" key="1">
    <citation type="submission" date="2019-01" db="EMBL/GenBank/DDBJ databases">
        <title>Weissella sp. nov., a novel lactic acid bacterium isolated from animal feces.</title>
        <authorList>
            <person name="Wang L.-T."/>
        </authorList>
    </citation>
    <scope>NUCLEOTIDE SEQUENCE [LARGE SCALE GENOMIC DNA]</scope>
    <source>
        <strain evidence="4 5">8H-2</strain>
    </source>
</reference>
<dbReference type="AlphaFoldDB" id="A0A6C2C7U6"/>
<proteinExistence type="predicted"/>
<sequence length="263" mass="26836">MVKKNITLMASTAVALLALSQGTAFAATTPVDYNSNATLTLEASTDPTKPVDPTDPDPTDPVTPVDPTDPTKPITPGTDGPLSIDYASSLDFGTQKIVSSDQTYTAAPQEYKTASGVTTYGPNYVQVTDNTGSDQGWSLNVTQVGQMSDGSSPLNGASLSFTNGNVLTTASSDAGIPDTQGSLTLTPGVTAKVTTAEANKGQGTWVTRYGSASGTDKATVAAADSGKAISLFVPGAATKRAAVYTSVLKWNLSQTPSANTAIK</sequence>
<dbReference type="EMBL" id="SDGZ01000014">
    <property type="protein sequence ID" value="TYC49666.1"/>
    <property type="molecule type" value="Genomic_DNA"/>
</dbReference>
<name>A0A6C2C7U6_9LACO</name>
<evidence type="ECO:0000256" key="2">
    <source>
        <dbReference type="SAM" id="SignalP"/>
    </source>
</evidence>
<dbReference type="RefSeq" id="WP_148622658.1">
    <property type="nucleotide sequence ID" value="NZ_SDGZ01000014.1"/>
</dbReference>
<dbReference type="OrthoDB" id="2339326at2"/>
<feature type="region of interest" description="Disordered" evidence="1">
    <location>
        <begin position="42"/>
        <end position="84"/>
    </location>
</feature>
<comment type="caution">
    <text evidence="4">The sequence shown here is derived from an EMBL/GenBank/DDBJ whole genome shotgun (WGS) entry which is preliminary data.</text>
</comment>
<feature type="compositionally biased region" description="Low complexity" evidence="1">
    <location>
        <begin position="60"/>
        <end position="81"/>
    </location>
</feature>
<organism evidence="4 5">
    <name type="scientific">Weissella muntiaci</name>
    <dbReference type="NCBI Taxonomy" id="2508881"/>
    <lineage>
        <taxon>Bacteria</taxon>
        <taxon>Bacillati</taxon>
        <taxon>Bacillota</taxon>
        <taxon>Bacilli</taxon>
        <taxon>Lactobacillales</taxon>
        <taxon>Lactobacillaceae</taxon>
        <taxon>Weissella</taxon>
    </lineage>
</organism>
<feature type="chain" id="PRO_5025491390" evidence="2">
    <location>
        <begin position="27"/>
        <end position="263"/>
    </location>
</feature>